<keyword evidence="5" id="KW-0653">Protein transport</keyword>
<feature type="transmembrane region" description="Helical" evidence="5">
    <location>
        <begin position="229"/>
        <end position="253"/>
    </location>
</feature>
<name>A0A372ILM3_9BACT</name>
<keyword evidence="5" id="KW-1003">Cell membrane</keyword>
<dbReference type="HAMAP" id="MF_00902">
    <property type="entry name" value="TatC"/>
    <property type="match status" value="1"/>
</dbReference>
<dbReference type="AlphaFoldDB" id="A0A372ILM3"/>
<proteinExistence type="inferred from homology"/>
<evidence type="ECO:0000256" key="2">
    <source>
        <dbReference type="ARBA" id="ARBA00022692"/>
    </source>
</evidence>
<keyword evidence="7" id="KW-1185">Reference proteome</keyword>
<feature type="transmembrane region" description="Helical" evidence="5">
    <location>
        <begin position="34"/>
        <end position="52"/>
    </location>
</feature>
<dbReference type="Proteomes" id="UP000264702">
    <property type="component" value="Unassembled WGS sequence"/>
</dbReference>
<feature type="transmembrane region" description="Helical" evidence="5">
    <location>
        <begin position="173"/>
        <end position="197"/>
    </location>
</feature>
<dbReference type="Pfam" id="PF00902">
    <property type="entry name" value="TatC"/>
    <property type="match status" value="1"/>
</dbReference>
<dbReference type="EMBL" id="QVQT01000006">
    <property type="protein sequence ID" value="RFU15463.1"/>
    <property type="molecule type" value="Genomic_DNA"/>
</dbReference>
<accession>A0A372ILM3</accession>
<dbReference type="PROSITE" id="PS01218">
    <property type="entry name" value="TATC"/>
    <property type="match status" value="1"/>
</dbReference>
<dbReference type="PANTHER" id="PTHR30371:SF0">
    <property type="entry name" value="SEC-INDEPENDENT PROTEIN TRANSLOCASE PROTEIN TATC, CHLOROPLASTIC-RELATED"/>
    <property type="match status" value="1"/>
</dbReference>
<reference evidence="6 7" key="1">
    <citation type="submission" date="2018-08" db="EMBL/GenBank/DDBJ databases">
        <title>Acidipila sp. 4G-K13, an acidobacterium isolated from forest soil.</title>
        <authorList>
            <person name="Gao Z.-H."/>
            <person name="Qiu L.-H."/>
        </authorList>
    </citation>
    <scope>NUCLEOTIDE SEQUENCE [LARGE SCALE GENOMIC DNA]</scope>
    <source>
        <strain evidence="6 7">4G-K13</strain>
    </source>
</reference>
<dbReference type="GO" id="GO:0009977">
    <property type="term" value="F:proton motive force dependent protein transmembrane transporter activity"/>
    <property type="evidence" value="ECO:0007669"/>
    <property type="project" value="TreeGrafter"/>
</dbReference>
<dbReference type="NCBIfam" id="TIGR00945">
    <property type="entry name" value="tatC"/>
    <property type="match status" value="1"/>
</dbReference>
<sequence>MADFVDRARTAVTERAELPGMSLLEHLEELRRRIVRSILFIVGGFLVAWFFHEKIYAFMQEPITLALSRHHMPTQLVYHNPIDPFNLYLKISFMGGCILAAPFVLYQVWLFISPGLYQNEKRYVVPFMAATIGLFLAGAYFGYRWVYPGSLDFLLTFDKDFRPLIEINEYTDLFLTVILGLGITFELPILIMFLSIFGIVSPRFLWKNIRYAILIIFIIAAVITPTPDVLTMCVFALPMLSLYLISIAVSYMVHPAQRKKRAEKEAAS</sequence>
<dbReference type="PRINTS" id="PR01840">
    <property type="entry name" value="TATCFAMILY"/>
</dbReference>
<comment type="function">
    <text evidence="5">Part of the twin-arginine translocation (Tat) system that transports large folded proteins containing a characteristic twin-arginine motif in their signal peptide across membranes.</text>
</comment>
<feature type="transmembrane region" description="Helical" evidence="5">
    <location>
        <begin position="123"/>
        <end position="143"/>
    </location>
</feature>
<comment type="subcellular location">
    <subcellularLocation>
        <location evidence="5">Cell membrane</location>
        <topology evidence="5">Multi-pass membrane protein</topology>
    </subcellularLocation>
    <subcellularLocation>
        <location evidence="1">Membrane</location>
        <topology evidence="1">Multi-pass membrane protein</topology>
    </subcellularLocation>
</comment>
<dbReference type="GO" id="GO:0065002">
    <property type="term" value="P:intracellular protein transmembrane transport"/>
    <property type="evidence" value="ECO:0007669"/>
    <property type="project" value="TreeGrafter"/>
</dbReference>
<evidence type="ECO:0000256" key="5">
    <source>
        <dbReference type="HAMAP-Rule" id="MF_00902"/>
    </source>
</evidence>
<comment type="similarity">
    <text evidence="5">Belongs to the TatC family.</text>
</comment>
<protein>
    <recommendedName>
        <fullName evidence="5">Sec-independent protein translocase protein TatC</fullName>
    </recommendedName>
</protein>
<dbReference type="GO" id="GO:0033281">
    <property type="term" value="C:TAT protein transport complex"/>
    <property type="evidence" value="ECO:0007669"/>
    <property type="project" value="UniProtKB-UniRule"/>
</dbReference>
<keyword evidence="3 5" id="KW-1133">Transmembrane helix</keyword>
<keyword evidence="2 5" id="KW-0812">Transmembrane</keyword>
<evidence type="ECO:0000313" key="6">
    <source>
        <dbReference type="EMBL" id="RFU15463.1"/>
    </source>
</evidence>
<feature type="transmembrane region" description="Helical" evidence="5">
    <location>
        <begin position="204"/>
        <end position="223"/>
    </location>
</feature>
<evidence type="ECO:0000256" key="3">
    <source>
        <dbReference type="ARBA" id="ARBA00022989"/>
    </source>
</evidence>
<dbReference type="RefSeq" id="WP_117302478.1">
    <property type="nucleotide sequence ID" value="NZ_QVQT02000006.1"/>
</dbReference>
<evidence type="ECO:0000256" key="1">
    <source>
        <dbReference type="ARBA" id="ARBA00004141"/>
    </source>
</evidence>
<gene>
    <name evidence="5 6" type="primary">tatC</name>
    <name evidence="6" type="ORF">D0Y96_17555</name>
</gene>
<organism evidence="6 7">
    <name type="scientific">Paracidobacterium acidisoli</name>
    <dbReference type="NCBI Taxonomy" id="2303751"/>
    <lineage>
        <taxon>Bacteria</taxon>
        <taxon>Pseudomonadati</taxon>
        <taxon>Acidobacteriota</taxon>
        <taxon>Terriglobia</taxon>
        <taxon>Terriglobales</taxon>
        <taxon>Acidobacteriaceae</taxon>
        <taxon>Paracidobacterium</taxon>
    </lineage>
</organism>
<evidence type="ECO:0000256" key="4">
    <source>
        <dbReference type="ARBA" id="ARBA00023136"/>
    </source>
</evidence>
<keyword evidence="4 5" id="KW-0472">Membrane</keyword>
<dbReference type="InterPro" id="IPR002033">
    <property type="entry name" value="TatC"/>
</dbReference>
<dbReference type="PANTHER" id="PTHR30371">
    <property type="entry name" value="SEC-INDEPENDENT PROTEIN TRANSLOCASE PROTEIN TATC"/>
    <property type="match status" value="1"/>
</dbReference>
<dbReference type="GO" id="GO:0043953">
    <property type="term" value="P:protein transport by the Tat complex"/>
    <property type="evidence" value="ECO:0007669"/>
    <property type="project" value="UniProtKB-UniRule"/>
</dbReference>
<feature type="transmembrane region" description="Helical" evidence="5">
    <location>
        <begin position="87"/>
        <end position="111"/>
    </location>
</feature>
<dbReference type="OrthoDB" id="9777044at2"/>
<comment type="subunit">
    <text evidence="5">Forms a complex with TatA.</text>
</comment>
<evidence type="ECO:0000313" key="7">
    <source>
        <dbReference type="Proteomes" id="UP000264702"/>
    </source>
</evidence>
<dbReference type="InterPro" id="IPR019820">
    <property type="entry name" value="Sec-indep_translocase_CS"/>
</dbReference>
<comment type="caution">
    <text evidence="6">The sequence shown here is derived from an EMBL/GenBank/DDBJ whole genome shotgun (WGS) entry which is preliminary data.</text>
</comment>
<keyword evidence="5" id="KW-0811">Translocation</keyword>
<keyword evidence="5" id="KW-0813">Transport</keyword>